<dbReference type="GO" id="GO:0047617">
    <property type="term" value="F:fatty acyl-CoA hydrolase activity"/>
    <property type="evidence" value="ECO:0007669"/>
    <property type="project" value="TreeGrafter"/>
</dbReference>
<evidence type="ECO:0000256" key="1">
    <source>
        <dbReference type="ARBA" id="ARBA00005953"/>
    </source>
</evidence>
<dbReference type="InterPro" id="IPR029069">
    <property type="entry name" value="HotDog_dom_sf"/>
</dbReference>
<dbReference type="Gene3D" id="3.10.129.10">
    <property type="entry name" value="Hotdog Thioesterase"/>
    <property type="match status" value="1"/>
</dbReference>
<protein>
    <submittedName>
        <fullName evidence="3">Acyl-CoA thioester hydrolase</fullName>
    </submittedName>
</protein>
<dbReference type="Pfam" id="PF13279">
    <property type="entry name" value="4HBT_2"/>
    <property type="match status" value="1"/>
</dbReference>
<dbReference type="AlphaFoldDB" id="A0A1H8Q831"/>
<reference evidence="3 4" key="1">
    <citation type="submission" date="2016-10" db="EMBL/GenBank/DDBJ databases">
        <authorList>
            <person name="de Groot N.N."/>
        </authorList>
    </citation>
    <scope>NUCLEOTIDE SEQUENCE [LARGE SCALE GENOMIC DNA]</scope>
    <source>
        <strain evidence="3 4">DSM 13305</strain>
    </source>
</reference>
<comment type="similarity">
    <text evidence="1">Belongs to the 4-hydroxybenzoyl-CoA thioesterase family.</text>
</comment>
<dbReference type="CDD" id="cd00586">
    <property type="entry name" value="4HBT"/>
    <property type="match status" value="1"/>
</dbReference>
<evidence type="ECO:0000256" key="2">
    <source>
        <dbReference type="ARBA" id="ARBA00022801"/>
    </source>
</evidence>
<dbReference type="PANTHER" id="PTHR31793">
    <property type="entry name" value="4-HYDROXYBENZOYL-COA THIOESTERASE FAMILY MEMBER"/>
    <property type="match status" value="1"/>
</dbReference>
<organism evidence="3 4">
    <name type="scientific">Propionispora vibrioides</name>
    <dbReference type="NCBI Taxonomy" id="112903"/>
    <lineage>
        <taxon>Bacteria</taxon>
        <taxon>Bacillati</taxon>
        <taxon>Bacillota</taxon>
        <taxon>Negativicutes</taxon>
        <taxon>Selenomonadales</taxon>
        <taxon>Sporomusaceae</taxon>
        <taxon>Propionispora</taxon>
    </lineage>
</organism>
<dbReference type="EMBL" id="FODY01000002">
    <property type="protein sequence ID" value="SEO49913.1"/>
    <property type="molecule type" value="Genomic_DNA"/>
</dbReference>
<keyword evidence="4" id="KW-1185">Reference proteome</keyword>
<dbReference type="NCBIfam" id="TIGR00051">
    <property type="entry name" value="YbgC/FadM family acyl-CoA thioesterase"/>
    <property type="match status" value="1"/>
</dbReference>
<dbReference type="InterPro" id="IPR006684">
    <property type="entry name" value="YbgC/YbaW"/>
</dbReference>
<dbReference type="STRING" id="112903.SAMN04490178_102207"/>
<accession>A0A1H8Q831</accession>
<evidence type="ECO:0000313" key="4">
    <source>
        <dbReference type="Proteomes" id="UP000198847"/>
    </source>
</evidence>
<dbReference type="Proteomes" id="UP000198847">
    <property type="component" value="Unassembled WGS sequence"/>
</dbReference>
<gene>
    <name evidence="3" type="ORF">SAMN04490178_102207</name>
</gene>
<keyword evidence="2 3" id="KW-0378">Hydrolase</keyword>
<evidence type="ECO:0000313" key="3">
    <source>
        <dbReference type="EMBL" id="SEO49913.1"/>
    </source>
</evidence>
<dbReference type="PANTHER" id="PTHR31793:SF27">
    <property type="entry name" value="NOVEL THIOESTERASE SUPERFAMILY DOMAIN AND SAPOSIN A-TYPE DOMAIN CONTAINING PROTEIN (0610012H03RIK)"/>
    <property type="match status" value="1"/>
</dbReference>
<dbReference type="SUPFAM" id="SSF54637">
    <property type="entry name" value="Thioesterase/thiol ester dehydrase-isomerase"/>
    <property type="match status" value="1"/>
</dbReference>
<proteinExistence type="inferred from homology"/>
<sequence length="156" mass="18057">MNALRGKENGTWKGLMTVMVTVREKVRFVETDMMGVVHHANYFRWFEMGRVEFLRQAGILLLDLMADGIVFPITEVSCQYRASARFDDYILIETIPQVLSKAKMEFTYRVIRERDGILLAEGYTQNVFTDTNGKIVRLSGRYYELLQAAQNKTESL</sequence>
<name>A0A1H8Q831_9FIRM</name>
<dbReference type="InterPro" id="IPR050563">
    <property type="entry name" value="4-hydroxybenzoyl-CoA_TE"/>
</dbReference>
<dbReference type="PIRSF" id="PIRSF003230">
    <property type="entry name" value="YbgC"/>
    <property type="match status" value="1"/>
</dbReference>